<keyword evidence="2" id="KW-1185">Reference proteome</keyword>
<reference evidence="1 2" key="2">
    <citation type="journal article" date="2022" name="Mol. Ecol. Resour.">
        <title>The genomes of chicory, endive, great burdock and yacon provide insights into Asteraceae paleo-polyploidization history and plant inulin production.</title>
        <authorList>
            <person name="Fan W."/>
            <person name="Wang S."/>
            <person name="Wang H."/>
            <person name="Wang A."/>
            <person name="Jiang F."/>
            <person name="Liu H."/>
            <person name="Zhao H."/>
            <person name="Xu D."/>
            <person name="Zhang Y."/>
        </authorList>
    </citation>
    <scope>NUCLEOTIDE SEQUENCE [LARGE SCALE GENOMIC DNA]</scope>
    <source>
        <strain evidence="2">cv. Niubang</strain>
    </source>
</reference>
<gene>
    <name evidence="1" type="ORF">L6452_12307</name>
</gene>
<sequence>MLDFIAPSQLKLRQMHRGISIFRFVQHTTLVISIGILEHDDQDLFDNYQSIYVVWVGLLETRKVDERKLEVAEICVLVDLC</sequence>
<evidence type="ECO:0000313" key="2">
    <source>
        <dbReference type="Proteomes" id="UP001055879"/>
    </source>
</evidence>
<organism evidence="1 2">
    <name type="scientific">Arctium lappa</name>
    <name type="common">Greater burdock</name>
    <name type="synonym">Lappa major</name>
    <dbReference type="NCBI Taxonomy" id="4217"/>
    <lineage>
        <taxon>Eukaryota</taxon>
        <taxon>Viridiplantae</taxon>
        <taxon>Streptophyta</taxon>
        <taxon>Embryophyta</taxon>
        <taxon>Tracheophyta</taxon>
        <taxon>Spermatophyta</taxon>
        <taxon>Magnoliopsida</taxon>
        <taxon>eudicotyledons</taxon>
        <taxon>Gunneridae</taxon>
        <taxon>Pentapetalae</taxon>
        <taxon>asterids</taxon>
        <taxon>campanulids</taxon>
        <taxon>Asterales</taxon>
        <taxon>Asteraceae</taxon>
        <taxon>Carduoideae</taxon>
        <taxon>Cardueae</taxon>
        <taxon>Arctiinae</taxon>
        <taxon>Arctium</taxon>
    </lineage>
</organism>
<comment type="caution">
    <text evidence="1">The sequence shown here is derived from an EMBL/GenBank/DDBJ whole genome shotgun (WGS) entry which is preliminary data.</text>
</comment>
<protein>
    <submittedName>
        <fullName evidence="1">Uncharacterized protein</fullName>
    </submittedName>
</protein>
<dbReference type="EMBL" id="CM042049">
    <property type="protein sequence ID" value="KAI3748893.1"/>
    <property type="molecule type" value="Genomic_DNA"/>
</dbReference>
<name>A0ACB9DRE8_ARCLA</name>
<evidence type="ECO:0000313" key="1">
    <source>
        <dbReference type="EMBL" id="KAI3748893.1"/>
    </source>
</evidence>
<proteinExistence type="predicted"/>
<dbReference type="Proteomes" id="UP001055879">
    <property type="component" value="Linkage Group LG03"/>
</dbReference>
<accession>A0ACB9DRE8</accession>
<reference evidence="2" key="1">
    <citation type="journal article" date="2022" name="Mol. Ecol. Resour.">
        <title>The genomes of chicory, endive, great burdock and yacon provide insights into Asteraceae palaeo-polyploidization history and plant inulin production.</title>
        <authorList>
            <person name="Fan W."/>
            <person name="Wang S."/>
            <person name="Wang H."/>
            <person name="Wang A."/>
            <person name="Jiang F."/>
            <person name="Liu H."/>
            <person name="Zhao H."/>
            <person name="Xu D."/>
            <person name="Zhang Y."/>
        </authorList>
    </citation>
    <scope>NUCLEOTIDE SEQUENCE [LARGE SCALE GENOMIC DNA]</scope>
    <source>
        <strain evidence="2">cv. Niubang</strain>
    </source>
</reference>